<name>A0ABX1W5A7_9SPHI</name>
<protein>
    <submittedName>
        <fullName evidence="2">Uncharacterized protein</fullName>
    </submittedName>
</protein>
<dbReference type="EMBL" id="JABFCR010000035">
    <property type="protein sequence ID" value="NNU34190.1"/>
    <property type="molecule type" value="Genomic_DNA"/>
</dbReference>
<sequence length="58" mass="7189">MKQMAQKMEQEQEEQDEKQVEIDAKQLRELLKSLVNSSFTREKQWRPLEAWRRLIRIM</sequence>
<comment type="caution">
    <text evidence="2">The sequence shown here is derived from an EMBL/GenBank/DDBJ whole genome shotgun (WGS) entry which is preliminary data.</text>
</comment>
<proteinExistence type="predicted"/>
<accession>A0ABX1W5A7</accession>
<gene>
    <name evidence="2" type="ORF">HK413_08620</name>
</gene>
<reference evidence="2 3" key="1">
    <citation type="submission" date="2020-05" db="EMBL/GenBank/DDBJ databases">
        <authorList>
            <person name="Khan S.A."/>
            <person name="Jeon C.O."/>
            <person name="Chun B.H."/>
        </authorList>
    </citation>
    <scope>NUCLEOTIDE SEQUENCE [LARGE SCALE GENOMIC DNA]</scope>
    <source>
        <strain evidence="2 3">S1162</strain>
    </source>
</reference>
<evidence type="ECO:0000313" key="3">
    <source>
        <dbReference type="Proteomes" id="UP000566071"/>
    </source>
</evidence>
<keyword evidence="1" id="KW-0175">Coiled coil</keyword>
<organism evidence="2 3">
    <name type="scientific">Mucilaginibacter humi</name>
    <dbReference type="NCBI Taxonomy" id="2732510"/>
    <lineage>
        <taxon>Bacteria</taxon>
        <taxon>Pseudomonadati</taxon>
        <taxon>Bacteroidota</taxon>
        <taxon>Sphingobacteriia</taxon>
        <taxon>Sphingobacteriales</taxon>
        <taxon>Sphingobacteriaceae</taxon>
        <taxon>Mucilaginibacter</taxon>
    </lineage>
</organism>
<keyword evidence="3" id="KW-1185">Reference proteome</keyword>
<dbReference type="Proteomes" id="UP000566071">
    <property type="component" value="Unassembled WGS sequence"/>
</dbReference>
<evidence type="ECO:0000256" key="1">
    <source>
        <dbReference type="SAM" id="Coils"/>
    </source>
</evidence>
<feature type="coiled-coil region" evidence="1">
    <location>
        <begin position="1"/>
        <end position="30"/>
    </location>
</feature>
<evidence type="ECO:0000313" key="2">
    <source>
        <dbReference type="EMBL" id="NNU34190.1"/>
    </source>
</evidence>